<evidence type="ECO:0000313" key="10">
    <source>
        <dbReference type="EMBL" id="ARF67803.1"/>
    </source>
</evidence>
<dbReference type="EMBL" id="CP020557">
    <property type="protein sequence ID" value="ARF67803.1"/>
    <property type="molecule type" value="Genomic_DNA"/>
</dbReference>
<dbReference type="InterPro" id="IPR047817">
    <property type="entry name" value="ABC2_TM_bact-type"/>
</dbReference>
<accession>A0A1V0UR97</accession>
<keyword evidence="3" id="KW-0813">Transport</keyword>
<feature type="transmembrane region" description="Helical" evidence="8">
    <location>
        <begin position="380"/>
        <end position="398"/>
    </location>
</feature>
<dbReference type="InterPro" id="IPR013525">
    <property type="entry name" value="ABC2_TM"/>
</dbReference>
<keyword evidence="4" id="KW-1003">Cell membrane</keyword>
<dbReference type="Gene3D" id="3.40.1710.10">
    <property type="entry name" value="abc type-2 transporter like domain"/>
    <property type="match status" value="1"/>
</dbReference>
<keyword evidence="7 8" id="KW-0472">Membrane</keyword>
<evidence type="ECO:0000256" key="5">
    <source>
        <dbReference type="ARBA" id="ARBA00022692"/>
    </source>
</evidence>
<proteinExistence type="inferred from homology"/>
<evidence type="ECO:0000256" key="7">
    <source>
        <dbReference type="ARBA" id="ARBA00023136"/>
    </source>
</evidence>
<dbReference type="Proteomes" id="UP000192727">
    <property type="component" value="Chromosome"/>
</dbReference>
<name>A0A1V0UR97_9BACL</name>
<feature type="domain" description="ABC transmembrane type-2" evidence="9">
    <location>
        <begin position="175"/>
        <end position="401"/>
    </location>
</feature>
<feature type="transmembrane region" description="Helical" evidence="8">
    <location>
        <begin position="255"/>
        <end position="283"/>
    </location>
</feature>
<dbReference type="RefSeq" id="WP_083039560.1">
    <property type="nucleotide sequence ID" value="NZ_CP020557.1"/>
</dbReference>
<feature type="transmembrane region" description="Helical" evidence="8">
    <location>
        <begin position="320"/>
        <end position="339"/>
    </location>
</feature>
<comment type="similarity">
    <text evidence="2">Belongs to the ABC-2 integral membrane protein family.</text>
</comment>
<reference evidence="10 11" key="1">
    <citation type="submission" date="2017-03" db="EMBL/GenBank/DDBJ databases">
        <title>Paenibacillus larvae genome sequencing.</title>
        <authorList>
            <person name="Dingman D.W."/>
        </authorList>
    </citation>
    <scope>NUCLEOTIDE SEQUENCE [LARGE SCALE GENOMIC DNA]</scope>
    <source>
        <strain evidence="10 11">SAG 10367</strain>
    </source>
</reference>
<evidence type="ECO:0000256" key="6">
    <source>
        <dbReference type="ARBA" id="ARBA00022989"/>
    </source>
</evidence>
<dbReference type="InterPro" id="IPR051449">
    <property type="entry name" value="ABC-2_transporter_component"/>
</dbReference>
<dbReference type="GO" id="GO:0005886">
    <property type="term" value="C:plasma membrane"/>
    <property type="evidence" value="ECO:0007669"/>
    <property type="project" value="UniProtKB-SubCell"/>
</dbReference>
<feature type="transmembrane region" description="Helical" evidence="8">
    <location>
        <begin position="21"/>
        <end position="40"/>
    </location>
</feature>
<evidence type="ECO:0000256" key="1">
    <source>
        <dbReference type="ARBA" id="ARBA00004651"/>
    </source>
</evidence>
<sequence>MNRLVRLFFLDFKLLTKNKQFYFKLLLFPTALIFILGTVFGNSNTEITSFDVAFYNADIANGNASLGNVLKNDVLNQSSLKQLIRVSEVSSESEGKRLVQEGKAAAFITVPIGFTNAVLNGQAAQIGLTGNPDETIKNNIVKTVLERFSTNVKMKVLEQKEILEEAGLNSQKLSGDKVREVLKSLNNSPGLSVDILKVPTNEHAVPISARQYYSIAMVVMFSILTSFVLVHGIVDDKLNHTLSRIKSTPIRNIQYVFGKLLGVIFAIVMQMAIVICFTSIFYGMHWGNILYILLITVVYASAIGSIVLLWGILAKDHVTVSSLASPILYIFSFLGGSFISTSSLPQSLKYIQQIIPNGKAINAYLTICQKGSFGDIYVDLLELIAISIVFAVMNMIVFNGRWGEKANANHGSLPTKVNV</sequence>
<dbReference type="PANTHER" id="PTHR30294">
    <property type="entry name" value="MEMBRANE COMPONENT OF ABC TRANSPORTER YHHJ-RELATED"/>
    <property type="match status" value="1"/>
</dbReference>
<protein>
    <submittedName>
        <fullName evidence="10">ABC transporter permease</fullName>
    </submittedName>
</protein>
<evidence type="ECO:0000256" key="8">
    <source>
        <dbReference type="SAM" id="Phobius"/>
    </source>
</evidence>
<dbReference type="Pfam" id="PF12698">
    <property type="entry name" value="ABC2_membrane_3"/>
    <property type="match status" value="1"/>
</dbReference>
<dbReference type="GO" id="GO:0140359">
    <property type="term" value="F:ABC-type transporter activity"/>
    <property type="evidence" value="ECO:0007669"/>
    <property type="project" value="InterPro"/>
</dbReference>
<dbReference type="PROSITE" id="PS51012">
    <property type="entry name" value="ABC_TM2"/>
    <property type="match status" value="1"/>
</dbReference>
<evidence type="ECO:0000259" key="9">
    <source>
        <dbReference type="PROSITE" id="PS51012"/>
    </source>
</evidence>
<dbReference type="AlphaFoldDB" id="A0A1V0UR97"/>
<evidence type="ECO:0000313" key="11">
    <source>
        <dbReference type="Proteomes" id="UP000192727"/>
    </source>
</evidence>
<feature type="transmembrane region" description="Helical" evidence="8">
    <location>
        <begin position="289"/>
        <end position="313"/>
    </location>
</feature>
<evidence type="ECO:0000256" key="3">
    <source>
        <dbReference type="ARBA" id="ARBA00022448"/>
    </source>
</evidence>
<comment type="subcellular location">
    <subcellularLocation>
        <location evidence="1">Cell membrane</location>
        <topology evidence="1">Multi-pass membrane protein</topology>
    </subcellularLocation>
</comment>
<feature type="transmembrane region" description="Helical" evidence="8">
    <location>
        <begin position="212"/>
        <end position="234"/>
    </location>
</feature>
<gene>
    <name evidence="10" type="ORF">B7C51_08125</name>
</gene>
<keyword evidence="6 8" id="KW-1133">Transmembrane helix</keyword>
<dbReference type="PANTHER" id="PTHR30294:SF29">
    <property type="entry name" value="MULTIDRUG ABC TRANSPORTER PERMEASE YBHS-RELATED"/>
    <property type="match status" value="1"/>
</dbReference>
<evidence type="ECO:0000256" key="2">
    <source>
        <dbReference type="ARBA" id="ARBA00007783"/>
    </source>
</evidence>
<keyword evidence="5 8" id="KW-0812">Transmembrane</keyword>
<organism evidence="10 11">
    <name type="scientific">Paenibacillus larvae subsp. pulvifaciens</name>
    <dbReference type="NCBI Taxonomy" id="1477"/>
    <lineage>
        <taxon>Bacteria</taxon>
        <taxon>Bacillati</taxon>
        <taxon>Bacillota</taxon>
        <taxon>Bacilli</taxon>
        <taxon>Bacillales</taxon>
        <taxon>Paenibacillaceae</taxon>
        <taxon>Paenibacillus</taxon>
    </lineage>
</organism>
<evidence type="ECO:0000256" key="4">
    <source>
        <dbReference type="ARBA" id="ARBA00022475"/>
    </source>
</evidence>